<dbReference type="InterPro" id="IPR004245">
    <property type="entry name" value="DUF229"/>
</dbReference>
<dbReference type="EMBL" id="CALNXK010000124">
    <property type="protein sequence ID" value="CAH3162719.1"/>
    <property type="molecule type" value="Genomic_DNA"/>
</dbReference>
<sequence>IPAVALHCSSVTFKNEGMLFLIESTDNVMFLYQNPDWGLGSIKFLSHQQHYLVRVQADKARNPEQLTINGVHDMTAAEINQQRTLDLKQRLLLLSDEESHSSLQEEIISKQDQQRKDSSQCQYEGLHIATKKAVNMSCVPYKRTDKDCHEAFSYFGMFNVTNADTHDCVMLPSRPICTFLTESRFGPTERVSVTCWRDVCDKSSPVFLGCADPRFGIIHNENDWRQFHSVGELEQELPEIVSRTSINGFNFCLLKCKERNKSVKQALIFPPILKRATTKTDHAKRKININIVLEDSVSRSHFYRSMPRSVQSLRDIAKDSSFQASVLDFELVQSFASYTLVNTQFLMAGKSLEYKSERTNNINILAEKFKRFGYQILMQEDLCWYDGWGSFLSPSYKKNIEPFTEGFKQVFENYKQETNPYLDNVGLSYLSCEILKDLGVTNPFGRKKRNNTLCWDGRTLSEYLLSYVRRFLSLIDRNPAAAPGLTYTHLNTGHEPSGKRIRNDDRFLSRFLEEMARSENTLTIILSDHGGKTTDYAIQTLQGSLEVYSPMLFMIIPHKVAQRLGKDRLNALIENQKRLVTVSDLHYTITSVAELTESGAAVSQASGLLRPVSATRTCTDIQGLHSEVMCRCKGWRKFLSANSVDILWLAEFAVGHINNLVQKQYLAGKSESKHLSGYGNCARFVGKAIERPRQEIAGKYYITTMILVVEPAYGIKSKERFEVQLRHSSVREHRITFIKYTRLSFYSKYENCADRGVDVKLCACETPRRRSHQLSVEKLIRSRHFVDYGLKSNTRSLDSKCLLVTIRNLKKYVVSKRQTRLMSIEVANVCRDILMKVKLGGIHRKTKFSQTLPLSLVVKPRTIHYVLSVLNEWKYGLFRPAFMHVPINQIVGDDLSRRKRDILEFT</sequence>
<comment type="caution">
    <text evidence="1">The sequence shown here is derived from an EMBL/GenBank/DDBJ whole genome shotgun (WGS) entry which is preliminary data.</text>
</comment>
<name>A0ABN8QEW6_9CNID</name>
<accession>A0ABN8QEW6</accession>
<organism evidence="1 2">
    <name type="scientific">Porites lobata</name>
    <dbReference type="NCBI Taxonomy" id="104759"/>
    <lineage>
        <taxon>Eukaryota</taxon>
        <taxon>Metazoa</taxon>
        <taxon>Cnidaria</taxon>
        <taxon>Anthozoa</taxon>
        <taxon>Hexacorallia</taxon>
        <taxon>Scleractinia</taxon>
        <taxon>Fungiina</taxon>
        <taxon>Poritidae</taxon>
        <taxon>Porites</taxon>
    </lineage>
</organism>
<protein>
    <submittedName>
        <fullName evidence="1">Uncharacterized protein</fullName>
    </submittedName>
</protein>
<gene>
    <name evidence="1" type="ORF">PLOB_00005563</name>
</gene>
<proteinExistence type="predicted"/>
<evidence type="ECO:0000313" key="1">
    <source>
        <dbReference type="EMBL" id="CAH3162719.1"/>
    </source>
</evidence>
<dbReference type="Gene3D" id="3.40.720.10">
    <property type="entry name" value="Alkaline Phosphatase, subunit A"/>
    <property type="match status" value="1"/>
</dbReference>
<dbReference type="PANTHER" id="PTHR10974">
    <property type="entry name" value="FI08016P-RELATED"/>
    <property type="match status" value="1"/>
</dbReference>
<dbReference type="PANTHER" id="PTHR10974:SF39">
    <property type="entry name" value="E2F TRANSCRIPTION FACTOR CC-MB DOMAIN-CONTAINING PROTEIN"/>
    <property type="match status" value="1"/>
</dbReference>
<keyword evidence="2" id="KW-1185">Reference proteome</keyword>
<feature type="non-terminal residue" evidence="1">
    <location>
        <position position="1"/>
    </location>
</feature>
<dbReference type="Proteomes" id="UP001159405">
    <property type="component" value="Unassembled WGS sequence"/>
</dbReference>
<dbReference type="InterPro" id="IPR017850">
    <property type="entry name" value="Alkaline_phosphatase_core_sf"/>
</dbReference>
<reference evidence="1 2" key="1">
    <citation type="submission" date="2022-05" db="EMBL/GenBank/DDBJ databases">
        <authorList>
            <consortium name="Genoscope - CEA"/>
            <person name="William W."/>
        </authorList>
    </citation>
    <scope>NUCLEOTIDE SEQUENCE [LARGE SCALE GENOMIC DNA]</scope>
</reference>
<evidence type="ECO:0000313" key="2">
    <source>
        <dbReference type="Proteomes" id="UP001159405"/>
    </source>
</evidence>
<dbReference type="SUPFAM" id="SSF53649">
    <property type="entry name" value="Alkaline phosphatase-like"/>
    <property type="match status" value="1"/>
</dbReference>
<dbReference type="Pfam" id="PF02995">
    <property type="entry name" value="DUF229"/>
    <property type="match status" value="1"/>
</dbReference>